<evidence type="ECO:0000313" key="2">
    <source>
        <dbReference type="Proteomes" id="UP000824118"/>
    </source>
</evidence>
<accession>A0A9D1LYG1</accession>
<reference evidence="1" key="2">
    <citation type="journal article" date="2021" name="PeerJ">
        <title>Extensive microbial diversity within the chicken gut microbiome revealed by metagenomics and culture.</title>
        <authorList>
            <person name="Gilroy R."/>
            <person name="Ravi A."/>
            <person name="Getino M."/>
            <person name="Pursley I."/>
            <person name="Horton D.L."/>
            <person name="Alikhan N.F."/>
            <person name="Baker D."/>
            <person name="Gharbi K."/>
            <person name="Hall N."/>
            <person name="Watson M."/>
            <person name="Adriaenssens E.M."/>
            <person name="Foster-Nyarko E."/>
            <person name="Jarju S."/>
            <person name="Secka A."/>
            <person name="Antonio M."/>
            <person name="Oren A."/>
            <person name="Chaudhuri R.R."/>
            <person name="La Ragione R."/>
            <person name="Hildebrand F."/>
            <person name="Pallen M.J."/>
        </authorList>
    </citation>
    <scope>NUCLEOTIDE SEQUENCE</scope>
    <source>
        <strain evidence="1">ChiGjej1B1-1684</strain>
    </source>
</reference>
<dbReference type="Proteomes" id="UP000824118">
    <property type="component" value="Unassembled WGS sequence"/>
</dbReference>
<name>A0A9D1LYG1_9FIRM</name>
<dbReference type="AlphaFoldDB" id="A0A9D1LYG1"/>
<proteinExistence type="predicted"/>
<dbReference type="EMBL" id="DVNG01000079">
    <property type="protein sequence ID" value="HIU50399.1"/>
    <property type="molecule type" value="Genomic_DNA"/>
</dbReference>
<comment type="caution">
    <text evidence="1">The sequence shown here is derived from an EMBL/GenBank/DDBJ whole genome shotgun (WGS) entry which is preliminary data.</text>
</comment>
<gene>
    <name evidence="1" type="ORF">IAD22_05250</name>
</gene>
<protein>
    <submittedName>
        <fullName evidence="1">Uncharacterized protein</fullName>
    </submittedName>
</protein>
<evidence type="ECO:0000313" key="1">
    <source>
        <dbReference type="EMBL" id="HIU50399.1"/>
    </source>
</evidence>
<reference evidence="1" key="1">
    <citation type="submission" date="2020-10" db="EMBL/GenBank/DDBJ databases">
        <authorList>
            <person name="Gilroy R."/>
        </authorList>
    </citation>
    <scope>NUCLEOTIDE SEQUENCE</scope>
    <source>
        <strain evidence="1">ChiGjej1B1-1684</strain>
    </source>
</reference>
<sequence>MKMNYNAVSCEITLANNFYAVSHVPCDYQNDVIGYGVCRFIMKSNDIRRHCVFQSWKLRVSKGKERKNRRFFYTIPAVLAELPGQWIQISGTIDPNGVTLKKAEIFSQHPCFNKR</sequence>
<organism evidence="1 2">
    <name type="scientific">Candidatus Limousia pullorum</name>
    <dbReference type="NCBI Taxonomy" id="2840860"/>
    <lineage>
        <taxon>Bacteria</taxon>
        <taxon>Bacillati</taxon>
        <taxon>Bacillota</taxon>
        <taxon>Clostridia</taxon>
        <taxon>Eubacteriales</taxon>
        <taxon>Oscillospiraceae</taxon>
        <taxon>Oscillospiraceae incertae sedis</taxon>
        <taxon>Candidatus Limousia</taxon>
    </lineage>
</organism>